<reference evidence="1 2" key="1">
    <citation type="journal article" date="2013" name="Genome Biol.">
        <title>The genome sequence of the most widely cultivated cacao type and its use to identify candidate genes regulating pod color.</title>
        <authorList>
            <person name="Motamayor J.C."/>
            <person name="Mockaitis K."/>
            <person name="Schmutz J."/>
            <person name="Haiminen N."/>
            <person name="Iii D.L."/>
            <person name="Cornejo O."/>
            <person name="Findley S.D."/>
            <person name="Zheng P."/>
            <person name="Utro F."/>
            <person name="Royaert S."/>
            <person name="Saski C."/>
            <person name="Jenkins J."/>
            <person name="Podicheti R."/>
            <person name="Zhao M."/>
            <person name="Scheffler B.E."/>
            <person name="Stack J.C."/>
            <person name="Feltus F.A."/>
            <person name="Mustiga G.M."/>
            <person name="Amores F."/>
            <person name="Phillips W."/>
            <person name="Marelli J.P."/>
            <person name="May G.D."/>
            <person name="Shapiro H."/>
            <person name="Ma J."/>
            <person name="Bustamante C.D."/>
            <person name="Schnell R.J."/>
            <person name="Main D."/>
            <person name="Gilbert D."/>
            <person name="Parida L."/>
            <person name="Kuhn D.N."/>
        </authorList>
    </citation>
    <scope>NUCLEOTIDE SEQUENCE [LARGE SCALE GENOMIC DNA]</scope>
    <source>
        <strain evidence="2">cv. Matina 1-6</strain>
    </source>
</reference>
<dbReference type="InParanoid" id="A0A061G7H7"/>
<name>A0A061G7H7_THECC</name>
<dbReference type="EMBL" id="CM001884">
    <property type="protein sequence ID" value="EOY25805.1"/>
    <property type="molecule type" value="Genomic_DNA"/>
</dbReference>
<organism evidence="1 2">
    <name type="scientific">Theobroma cacao</name>
    <name type="common">Cacao</name>
    <name type="synonym">Cocoa</name>
    <dbReference type="NCBI Taxonomy" id="3641"/>
    <lineage>
        <taxon>Eukaryota</taxon>
        <taxon>Viridiplantae</taxon>
        <taxon>Streptophyta</taxon>
        <taxon>Embryophyta</taxon>
        <taxon>Tracheophyta</taxon>
        <taxon>Spermatophyta</taxon>
        <taxon>Magnoliopsida</taxon>
        <taxon>eudicotyledons</taxon>
        <taxon>Gunneridae</taxon>
        <taxon>Pentapetalae</taxon>
        <taxon>rosids</taxon>
        <taxon>malvids</taxon>
        <taxon>Malvales</taxon>
        <taxon>Malvaceae</taxon>
        <taxon>Byttnerioideae</taxon>
        <taxon>Theobroma</taxon>
    </lineage>
</organism>
<keyword evidence="2" id="KW-1185">Reference proteome</keyword>
<gene>
    <name evidence="1" type="ORF">TCM_027167</name>
</gene>
<evidence type="ECO:0000313" key="2">
    <source>
        <dbReference type="Proteomes" id="UP000026915"/>
    </source>
</evidence>
<dbReference type="HOGENOM" id="CLU_2255086_0_0_1"/>
<protein>
    <submittedName>
        <fullName evidence="1">Uncharacterized protein</fullName>
    </submittedName>
</protein>
<sequence>MRSFGGDPTEITLKSSLQIPSSILSFQPFSFAVIRHLFHLFSSFTTCHPKRLLQSSSLLPLAHPYSLIAARPLSLIKRTLYRDKVSQSCSRLFKPVTSFGSWHC</sequence>
<dbReference type="AlphaFoldDB" id="A0A061G7H7"/>
<dbReference type="Proteomes" id="UP000026915">
    <property type="component" value="Chromosome 6"/>
</dbReference>
<dbReference type="Gramene" id="EOY25805">
    <property type="protein sequence ID" value="EOY25805"/>
    <property type="gene ID" value="TCM_027167"/>
</dbReference>
<proteinExistence type="predicted"/>
<evidence type="ECO:0000313" key="1">
    <source>
        <dbReference type="EMBL" id="EOY25805.1"/>
    </source>
</evidence>
<accession>A0A061G7H7</accession>